<organism evidence="5 6">
    <name type="scientific">Roseobacter litoralis (strain ATCC 49566 / DSM 6996 / JCM 21268 / NBRC 15278 / OCh 149)</name>
    <dbReference type="NCBI Taxonomy" id="391595"/>
    <lineage>
        <taxon>Bacteria</taxon>
        <taxon>Pseudomonadati</taxon>
        <taxon>Pseudomonadota</taxon>
        <taxon>Alphaproteobacteria</taxon>
        <taxon>Rhodobacterales</taxon>
        <taxon>Roseobacteraceae</taxon>
        <taxon>Roseobacter</taxon>
    </lineage>
</organism>
<evidence type="ECO:0000259" key="4">
    <source>
        <dbReference type="PROSITE" id="PS50949"/>
    </source>
</evidence>
<dbReference type="InterPro" id="IPR036390">
    <property type="entry name" value="WH_DNA-bd_sf"/>
</dbReference>
<reference evidence="5 6" key="1">
    <citation type="journal article" date="2011" name="BMC Genomics">
        <title>Comparative genome analysis and genome-guided physiological analysis of Roseobacter litoralis.</title>
        <authorList>
            <person name="Kalhoefer D."/>
            <person name="Thole S."/>
            <person name="Voget S."/>
            <person name="Lehmann R."/>
            <person name="Liesegang H."/>
            <person name="Wollher A."/>
            <person name="Daniel R."/>
            <person name="Simon M."/>
            <person name="Brinkhoff T."/>
        </authorList>
    </citation>
    <scope>NUCLEOTIDE SEQUENCE [LARGE SCALE GENOMIC DNA]</scope>
    <source>
        <strain evidence="6">ATCC 49566 / DSM 6996 / JCM 21268 / NBRC 15278 / OCh 149</strain>
    </source>
</reference>
<dbReference type="CDD" id="cd07377">
    <property type="entry name" value="WHTH_GntR"/>
    <property type="match status" value="1"/>
</dbReference>
<dbReference type="OrthoDB" id="7834120at2"/>
<sequence length="232" mass="26196">MISSPLKRQTMSAQIATLLRHAILTGEFEPGSQVVESTLALRLGASRGPLREAMQQLIDEGLLVSVPYTGTRVVDISLEDVNDIYAMRTCLEQFAFEQVWDRRDGDFKKDLLARSDTLKEAIDQSDHVAAIEAELDLHGLVYEYANNRILLNTWTGLRGHLQLYWAAHRRAHGTAVPKRDSHDDYIRFALGDSLSAMQDELSDHMRLGLETTKAFVEARSAEMKPKTNKERD</sequence>
<protein>
    <submittedName>
        <fullName evidence="5">HTH type transcriptional regulator, gntR family</fullName>
    </submittedName>
</protein>
<dbReference type="InterPro" id="IPR036388">
    <property type="entry name" value="WH-like_DNA-bd_sf"/>
</dbReference>
<keyword evidence="6" id="KW-1185">Reference proteome</keyword>
<dbReference type="PANTHER" id="PTHR43537:SF24">
    <property type="entry name" value="GLUCONATE OPERON TRANSCRIPTIONAL REPRESSOR"/>
    <property type="match status" value="1"/>
</dbReference>
<evidence type="ECO:0000256" key="2">
    <source>
        <dbReference type="ARBA" id="ARBA00023125"/>
    </source>
</evidence>
<dbReference type="InterPro" id="IPR011711">
    <property type="entry name" value="GntR_C"/>
</dbReference>
<dbReference type="Gene3D" id="1.10.10.10">
    <property type="entry name" value="Winged helix-like DNA-binding domain superfamily/Winged helix DNA-binding domain"/>
    <property type="match status" value="1"/>
</dbReference>
<dbReference type="EMBL" id="CP002623">
    <property type="protein sequence ID" value="AEI94273.1"/>
    <property type="molecule type" value="Genomic_DNA"/>
</dbReference>
<evidence type="ECO:0000313" key="6">
    <source>
        <dbReference type="Proteomes" id="UP000001353"/>
    </source>
</evidence>
<dbReference type="Pfam" id="PF00392">
    <property type="entry name" value="GntR"/>
    <property type="match status" value="1"/>
</dbReference>
<evidence type="ECO:0000256" key="3">
    <source>
        <dbReference type="ARBA" id="ARBA00023163"/>
    </source>
</evidence>
<evidence type="ECO:0000313" key="5">
    <source>
        <dbReference type="EMBL" id="AEI94273.1"/>
    </source>
</evidence>
<feature type="domain" description="HTH gntR-type" evidence="4">
    <location>
        <begin position="9"/>
        <end position="76"/>
    </location>
</feature>
<dbReference type="eggNOG" id="COG1802">
    <property type="taxonomic scope" value="Bacteria"/>
</dbReference>
<proteinExistence type="predicted"/>
<keyword evidence="2" id="KW-0238">DNA-binding</keyword>
<gene>
    <name evidence="5" type="ordered locus">RLO149_c023010</name>
</gene>
<dbReference type="PANTHER" id="PTHR43537">
    <property type="entry name" value="TRANSCRIPTIONAL REGULATOR, GNTR FAMILY"/>
    <property type="match status" value="1"/>
</dbReference>
<evidence type="ECO:0000256" key="1">
    <source>
        <dbReference type="ARBA" id="ARBA00023015"/>
    </source>
</evidence>
<name>F7ZAS7_ROSLO</name>
<dbReference type="SMART" id="SM00345">
    <property type="entry name" value="HTH_GNTR"/>
    <property type="match status" value="1"/>
</dbReference>
<dbReference type="Gene3D" id="1.20.120.530">
    <property type="entry name" value="GntR ligand-binding domain-like"/>
    <property type="match status" value="1"/>
</dbReference>
<dbReference type="STRING" id="391595.RLO149_c023010"/>
<keyword evidence="1" id="KW-0805">Transcription regulation</keyword>
<accession>F7ZAS7</accession>
<dbReference type="SUPFAM" id="SSF48008">
    <property type="entry name" value="GntR ligand-binding domain-like"/>
    <property type="match status" value="1"/>
</dbReference>
<dbReference type="HOGENOM" id="CLU_017584_5_5_5"/>
<dbReference type="PROSITE" id="PS50949">
    <property type="entry name" value="HTH_GNTR"/>
    <property type="match status" value="1"/>
</dbReference>
<dbReference type="KEGG" id="rli:RLO149_c023010"/>
<dbReference type="InterPro" id="IPR000524">
    <property type="entry name" value="Tscrpt_reg_HTH_GntR"/>
</dbReference>
<dbReference type="InterPro" id="IPR008920">
    <property type="entry name" value="TF_FadR/GntR_C"/>
</dbReference>
<dbReference type="Pfam" id="PF07729">
    <property type="entry name" value="FCD"/>
    <property type="match status" value="1"/>
</dbReference>
<dbReference type="SUPFAM" id="SSF46785">
    <property type="entry name" value="Winged helix' DNA-binding domain"/>
    <property type="match status" value="1"/>
</dbReference>
<dbReference type="RefSeq" id="WP_013962197.1">
    <property type="nucleotide sequence ID" value="NC_015730.1"/>
</dbReference>
<keyword evidence="3" id="KW-0804">Transcription</keyword>
<dbReference type="GO" id="GO:0003700">
    <property type="term" value="F:DNA-binding transcription factor activity"/>
    <property type="evidence" value="ECO:0007669"/>
    <property type="project" value="InterPro"/>
</dbReference>
<dbReference type="Proteomes" id="UP000001353">
    <property type="component" value="Chromosome"/>
</dbReference>
<dbReference type="AlphaFoldDB" id="F7ZAS7"/>
<dbReference type="GO" id="GO:0003677">
    <property type="term" value="F:DNA binding"/>
    <property type="evidence" value="ECO:0007669"/>
    <property type="project" value="UniProtKB-KW"/>
</dbReference>